<reference evidence="6 7" key="1">
    <citation type="submission" date="2016-03" db="EMBL/GenBank/DDBJ databases">
        <title>Choanephora cucurbitarum.</title>
        <authorList>
            <person name="Min B."/>
            <person name="Park H."/>
            <person name="Park J.-H."/>
            <person name="Shin H.-D."/>
            <person name="Choi I.-G."/>
        </authorList>
    </citation>
    <scope>NUCLEOTIDE SEQUENCE [LARGE SCALE GENOMIC DNA]</scope>
    <source>
        <strain evidence="6 7">KUS-F28377</strain>
    </source>
</reference>
<evidence type="ECO:0000256" key="1">
    <source>
        <dbReference type="ARBA" id="ARBA00004370"/>
    </source>
</evidence>
<name>A0A1C7N6N7_9FUNG</name>
<dbReference type="Gene3D" id="3.90.550.10">
    <property type="entry name" value="Spore Coat Polysaccharide Biosynthesis Protein SpsA, Chain A"/>
    <property type="match status" value="2"/>
</dbReference>
<sequence length="518" mass="60090">MLEPIWTSLYSLQNKKPFKPDTVVLISDTIELEKDEISTFDLLGTKLIRISPLEFPGNQQIPFNRNSIIIQLWAMLDYGKLIYFTPDVIFEDHVDQLFNHPAGTAFIANQNDGNSSISMLILEPNTQSFEAILKDYRRAGHNLDLIDLLQGKYLTPASYHASFKQMITLYTKLMKPWNFHLYRDTDWKKHIDPVLFYKWRHLNNQMHNTFNTTKAGLWENAERQHQVCSTYLNFRLQSVSSFPIEDQFSVLISTYNPDRIEHLSLLIKHLLKSSKIHTVYITWHNPALQVPNSLLQGIPTQDHTRVVILPQSFDSLNNRFNPIPGLQTDSVYIMDDDIFVGLEDLEFTFQAWQNRKDSIVGHFPRLHTYNHETNKATYRVVQKAPYSIILTKSMFIRSDYLFSYTCLLDPDLHQIIDDQLNCEDLAFAMMVAGMSHAPPGYVQTKVPIEDFGLVKGISTNSAHMPARAKCISDFVTQFWHQNDPLLLAYDTTISFSRTQYRRGSWQRVKKTIQKEESG</sequence>
<dbReference type="PANTHER" id="PTHR48261">
    <property type="entry name" value="ACETYLGLUCOSAMINYLTRANSFERASE"/>
    <property type="match status" value="1"/>
</dbReference>
<accession>A0A1C7N6N7</accession>
<dbReference type="InParanoid" id="A0A1C7N6N7"/>
<comment type="subcellular location">
    <subcellularLocation>
        <location evidence="1">Membrane</location>
    </subcellularLocation>
</comment>
<comment type="caution">
    <text evidence="6">The sequence shown here is derived from an EMBL/GenBank/DDBJ whole genome shotgun (WGS) entry which is preliminary data.</text>
</comment>
<keyword evidence="7" id="KW-1185">Reference proteome</keyword>
<dbReference type="GO" id="GO:0016757">
    <property type="term" value="F:glycosyltransferase activity"/>
    <property type="evidence" value="ECO:0007669"/>
    <property type="project" value="InterPro"/>
</dbReference>
<dbReference type="Pfam" id="PF09258">
    <property type="entry name" value="Glyco_transf_64"/>
    <property type="match status" value="1"/>
</dbReference>
<dbReference type="OrthoDB" id="2014201at2759"/>
<feature type="domain" description="Glycosyl transferase 64" evidence="5">
    <location>
        <begin position="248"/>
        <end position="480"/>
    </location>
</feature>
<protein>
    <submittedName>
        <fullName evidence="6">Glycosyltransferase family 64 protein C4</fullName>
    </submittedName>
</protein>
<proteinExistence type="predicted"/>
<dbReference type="SUPFAM" id="SSF53448">
    <property type="entry name" value="Nucleotide-diphospho-sugar transferases"/>
    <property type="match status" value="2"/>
</dbReference>
<keyword evidence="2 6" id="KW-0808">Transferase</keyword>
<evidence type="ECO:0000313" key="6">
    <source>
        <dbReference type="EMBL" id="OBZ84306.1"/>
    </source>
</evidence>
<gene>
    <name evidence="6" type="primary">EPC1</name>
    <name evidence="6" type="ORF">A0J61_07646</name>
</gene>
<dbReference type="InterPro" id="IPR029044">
    <property type="entry name" value="Nucleotide-diphossugar_trans"/>
</dbReference>
<dbReference type="PANTHER" id="PTHR48261:SF2">
    <property type="entry name" value="ACETYLGLUCOSAMINYLTRANSFERASE"/>
    <property type="match status" value="1"/>
</dbReference>
<dbReference type="STRING" id="101091.A0A1C7N6N7"/>
<evidence type="ECO:0000256" key="3">
    <source>
        <dbReference type="ARBA" id="ARBA00023136"/>
    </source>
</evidence>
<keyword evidence="4" id="KW-1015">Disulfide bond</keyword>
<dbReference type="GO" id="GO:0016020">
    <property type="term" value="C:membrane"/>
    <property type="evidence" value="ECO:0007669"/>
    <property type="project" value="UniProtKB-SubCell"/>
</dbReference>
<dbReference type="EMBL" id="LUGH01000528">
    <property type="protein sequence ID" value="OBZ84306.1"/>
    <property type="molecule type" value="Genomic_DNA"/>
</dbReference>
<dbReference type="InterPro" id="IPR004263">
    <property type="entry name" value="Exostosin"/>
</dbReference>
<dbReference type="AlphaFoldDB" id="A0A1C7N6N7"/>
<evidence type="ECO:0000259" key="5">
    <source>
        <dbReference type="Pfam" id="PF09258"/>
    </source>
</evidence>
<evidence type="ECO:0000256" key="2">
    <source>
        <dbReference type="ARBA" id="ARBA00022679"/>
    </source>
</evidence>
<organism evidence="6 7">
    <name type="scientific">Choanephora cucurbitarum</name>
    <dbReference type="NCBI Taxonomy" id="101091"/>
    <lineage>
        <taxon>Eukaryota</taxon>
        <taxon>Fungi</taxon>
        <taxon>Fungi incertae sedis</taxon>
        <taxon>Mucoromycota</taxon>
        <taxon>Mucoromycotina</taxon>
        <taxon>Mucoromycetes</taxon>
        <taxon>Mucorales</taxon>
        <taxon>Mucorineae</taxon>
        <taxon>Choanephoraceae</taxon>
        <taxon>Choanephoroideae</taxon>
        <taxon>Choanephora</taxon>
    </lineage>
</organism>
<keyword evidence="3" id="KW-0472">Membrane</keyword>
<evidence type="ECO:0000313" key="7">
    <source>
        <dbReference type="Proteomes" id="UP000093000"/>
    </source>
</evidence>
<dbReference type="InterPro" id="IPR015338">
    <property type="entry name" value="GT64_dom"/>
</dbReference>
<evidence type="ECO:0000256" key="4">
    <source>
        <dbReference type="ARBA" id="ARBA00023157"/>
    </source>
</evidence>
<dbReference type="Proteomes" id="UP000093000">
    <property type="component" value="Unassembled WGS sequence"/>
</dbReference>